<feature type="compositionally biased region" description="Polar residues" evidence="1">
    <location>
        <begin position="45"/>
        <end position="61"/>
    </location>
</feature>
<dbReference type="Proteomes" id="UP000626092">
    <property type="component" value="Unassembled WGS sequence"/>
</dbReference>
<feature type="region of interest" description="Disordered" evidence="1">
    <location>
        <begin position="30"/>
        <end position="61"/>
    </location>
</feature>
<gene>
    <name evidence="2" type="ORF">RHSIM_Rhsim12G0184400</name>
</gene>
<reference evidence="2" key="1">
    <citation type="submission" date="2019-11" db="EMBL/GenBank/DDBJ databases">
        <authorList>
            <person name="Liu Y."/>
            <person name="Hou J."/>
            <person name="Li T.-Q."/>
            <person name="Guan C.-H."/>
            <person name="Wu X."/>
            <person name="Wu H.-Z."/>
            <person name="Ling F."/>
            <person name="Zhang R."/>
            <person name="Shi X.-G."/>
            <person name="Ren J.-P."/>
            <person name="Chen E.-F."/>
            <person name="Sun J.-M."/>
        </authorList>
    </citation>
    <scope>NUCLEOTIDE SEQUENCE</scope>
    <source>
        <strain evidence="2">Adult_tree_wgs_1</strain>
        <tissue evidence="2">Leaves</tissue>
    </source>
</reference>
<dbReference type="EMBL" id="WJXA01000012">
    <property type="protein sequence ID" value="KAF7123919.1"/>
    <property type="molecule type" value="Genomic_DNA"/>
</dbReference>
<proteinExistence type="predicted"/>
<evidence type="ECO:0000313" key="3">
    <source>
        <dbReference type="Proteomes" id="UP000626092"/>
    </source>
</evidence>
<comment type="caution">
    <text evidence="2">The sequence shown here is derived from an EMBL/GenBank/DDBJ whole genome shotgun (WGS) entry which is preliminary data.</text>
</comment>
<name>A0A834L8W2_RHOSS</name>
<sequence>MSGFKKSSFPRQSSYNSLYVNPLNEIKHNRSCSEGGALSDDKENATPNKPKNSINSGGKENEVPSNGFCNAAVAKQIPNGKSCLRDRALKPSSLQLCMQQNDPNWTFGSKSLDPIEFETANSGNIWDYSDSEAAPASSWATLPNRSLLCRPLPVDIGRCTCVIVKEASPEGLAGGTLYSLYTNTSYLRIIMDISQRSDIQDKFFEFYTDIPEEKEVKYAAQVAGDEEAGGEEECPRANMLEQQFDLDEVKPMRNSHQFSDPDMLFDFSSLQPHNNELIAIHYEKLLLQPALLAI</sequence>
<protein>
    <submittedName>
        <fullName evidence="2">Uncharacterized protein</fullName>
    </submittedName>
</protein>
<dbReference type="AlphaFoldDB" id="A0A834L8W2"/>
<evidence type="ECO:0000313" key="2">
    <source>
        <dbReference type="EMBL" id="KAF7123919.1"/>
    </source>
</evidence>
<dbReference type="OrthoDB" id="8775810at2759"/>
<accession>A0A834L8W2</accession>
<keyword evidence="3" id="KW-1185">Reference proteome</keyword>
<evidence type="ECO:0000256" key="1">
    <source>
        <dbReference type="SAM" id="MobiDB-lite"/>
    </source>
</evidence>
<organism evidence="2 3">
    <name type="scientific">Rhododendron simsii</name>
    <name type="common">Sims's rhododendron</name>
    <dbReference type="NCBI Taxonomy" id="118357"/>
    <lineage>
        <taxon>Eukaryota</taxon>
        <taxon>Viridiplantae</taxon>
        <taxon>Streptophyta</taxon>
        <taxon>Embryophyta</taxon>
        <taxon>Tracheophyta</taxon>
        <taxon>Spermatophyta</taxon>
        <taxon>Magnoliopsida</taxon>
        <taxon>eudicotyledons</taxon>
        <taxon>Gunneridae</taxon>
        <taxon>Pentapetalae</taxon>
        <taxon>asterids</taxon>
        <taxon>Ericales</taxon>
        <taxon>Ericaceae</taxon>
        <taxon>Ericoideae</taxon>
        <taxon>Rhodoreae</taxon>
        <taxon>Rhododendron</taxon>
    </lineage>
</organism>